<evidence type="ECO:0000313" key="2">
    <source>
        <dbReference type="EMBL" id="SOQ50590.1"/>
    </source>
</evidence>
<sequence length="38" mass="4050">MMMMMKGFAFLPGTEPRAPCSSSDCSVSYRGSSSKRAG</sequence>
<feature type="compositionally biased region" description="Polar residues" evidence="1">
    <location>
        <begin position="20"/>
        <end position="38"/>
    </location>
</feature>
<dbReference type="AlphaFoldDB" id="A0A2H1WC03"/>
<evidence type="ECO:0000256" key="1">
    <source>
        <dbReference type="SAM" id="MobiDB-lite"/>
    </source>
</evidence>
<reference evidence="2" key="1">
    <citation type="submission" date="2016-07" db="EMBL/GenBank/DDBJ databases">
        <authorList>
            <person name="Bretaudeau A."/>
        </authorList>
    </citation>
    <scope>NUCLEOTIDE SEQUENCE</scope>
    <source>
        <strain evidence="2">Rice</strain>
        <tissue evidence="2">Whole body</tissue>
    </source>
</reference>
<organism evidence="2">
    <name type="scientific">Spodoptera frugiperda</name>
    <name type="common">Fall armyworm</name>
    <dbReference type="NCBI Taxonomy" id="7108"/>
    <lineage>
        <taxon>Eukaryota</taxon>
        <taxon>Metazoa</taxon>
        <taxon>Ecdysozoa</taxon>
        <taxon>Arthropoda</taxon>
        <taxon>Hexapoda</taxon>
        <taxon>Insecta</taxon>
        <taxon>Pterygota</taxon>
        <taxon>Neoptera</taxon>
        <taxon>Endopterygota</taxon>
        <taxon>Lepidoptera</taxon>
        <taxon>Glossata</taxon>
        <taxon>Ditrysia</taxon>
        <taxon>Noctuoidea</taxon>
        <taxon>Noctuidae</taxon>
        <taxon>Amphipyrinae</taxon>
        <taxon>Spodoptera</taxon>
    </lineage>
</organism>
<accession>A0A2H1WC03</accession>
<gene>
    <name evidence="2" type="ORF">SFRICE_028209</name>
</gene>
<protein>
    <submittedName>
        <fullName evidence="2">SFRICE_028209</fullName>
    </submittedName>
</protein>
<proteinExistence type="predicted"/>
<feature type="region of interest" description="Disordered" evidence="1">
    <location>
        <begin position="13"/>
        <end position="38"/>
    </location>
</feature>
<name>A0A2H1WC03_SPOFR</name>
<dbReference type="EMBL" id="ODYU01007636">
    <property type="protein sequence ID" value="SOQ50590.1"/>
    <property type="molecule type" value="Genomic_DNA"/>
</dbReference>